<accession>A0A2V3PWH9</accession>
<proteinExistence type="predicted"/>
<keyword evidence="3" id="KW-1185">Reference proteome</keyword>
<gene>
    <name evidence="2" type="ORF">CLV62_101204</name>
</gene>
<evidence type="ECO:0000313" key="3">
    <source>
        <dbReference type="Proteomes" id="UP000247973"/>
    </source>
</evidence>
<keyword evidence="1" id="KW-0732">Signal</keyword>
<dbReference type="RefSeq" id="WP_110308913.1">
    <property type="nucleotide sequence ID" value="NZ_QICL01000001.1"/>
</dbReference>
<sequence>MKKRLIFILSLFAIGWCHAQVGINTLNPQGVFHVDPQKNTNGSVNISDDVLVTSAGRVGLGNITPSAKLDVLQTDASRSMFRLRDGNEAGAAVLVSDVNGVGTWTSYTASVKATLGAGVSVYIPNVVLSNPNPVTKTMPTGDYIDLPPGKWFVSVVMQVPLADASVARNRAAYWMRSTFHSSNAPLGTILNFDPDIVLASQISGQGWYNIPSIISGYTIIRNSTLASKRYYYRVGMVTWYVSMPYTIRFGGTSAGENNIVAFRLSE</sequence>
<dbReference type="EMBL" id="QICL01000001">
    <property type="protein sequence ID" value="PXV68938.1"/>
    <property type="molecule type" value="Genomic_DNA"/>
</dbReference>
<protein>
    <submittedName>
        <fullName evidence="2">Uncharacterized protein</fullName>
    </submittedName>
</protein>
<dbReference type="OrthoDB" id="1252924at2"/>
<reference evidence="2 3" key="1">
    <citation type="submission" date="2018-03" db="EMBL/GenBank/DDBJ databases">
        <title>Genomic Encyclopedia of Archaeal and Bacterial Type Strains, Phase II (KMG-II): from individual species to whole genera.</title>
        <authorList>
            <person name="Goeker M."/>
        </authorList>
    </citation>
    <scope>NUCLEOTIDE SEQUENCE [LARGE SCALE GENOMIC DNA]</scope>
    <source>
        <strain evidence="2 3">DSM 100214</strain>
    </source>
</reference>
<feature type="signal peptide" evidence="1">
    <location>
        <begin position="1"/>
        <end position="19"/>
    </location>
</feature>
<evidence type="ECO:0000313" key="2">
    <source>
        <dbReference type="EMBL" id="PXV68938.1"/>
    </source>
</evidence>
<feature type="chain" id="PRO_5015886567" evidence="1">
    <location>
        <begin position="20"/>
        <end position="266"/>
    </location>
</feature>
<comment type="caution">
    <text evidence="2">The sequence shown here is derived from an EMBL/GenBank/DDBJ whole genome shotgun (WGS) entry which is preliminary data.</text>
</comment>
<dbReference type="Proteomes" id="UP000247973">
    <property type="component" value="Unassembled WGS sequence"/>
</dbReference>
<organism evidence="2 3">
    <name type="scientific">Dysgonomonas alginatilytica</name>
    <dbReference type="NCBI Taxonomy" id="1605892"/>
    <lineage>
        <taxon>Bacteria</taxon>
        <taxon>Pseudomonadati</taxon>
        <taxon>Bacteroidota</taxon>
        <taxon>Bacteroidia</taxon>
        <taxon>Bacteroidales</taxon>
        <taxon>Dysgonomonadaceae</taxon>
        <taxon>Dysgonomonas</taxon>
    </lineage>
</organism>
<name>A0A2V3PWH9_9BACT</name>
<dbReference type="AlphaFoldDB" id="A0A2V3PWH9"/>
<evidence type="ECO:0000256" key="1">
    <source>
        <dbReference type="SAM" id="SignalP"/>
    </source>
</evidence>